<dbReference type="Proteomes" id="UP000276864">
    <property type="component" value="Unassembled WGS sequence"/>
</dbReference>
<evidence type="ECO:0000313" key="5">
    <source>
        <dbReference type="Proteomes" id="UP000282582"/>
    </source>
</evidence>
<feature type="region of interest" description="Disordered" evidence="1">
    <location>
        <begin position="1"/>
        <end position="99"/>
    </location>
</feature>
<name>A0A3M7AL33_HORWE</name>
<dbReference type="EMBL" id="QWIK01002343">
    <property type="protein sequence ID" value="RMX87864.1"/>
    <property type="molecule type" value="Genomic_DNA"/>
</dbReference>
<feature type="region of interest" description="Disordered" evidence="1">
    <location>
        <begin position="116"/>
        <end position="137"/>
    </location>
</feature>
<proteinExistence type="predicted"/>
<dbReference type="AlphaFoldDB" id="A0A3M7AL33"/>
<protein>
    <submittedName>
        <fullName evidence="3">Uncharacterized protein</fullName>
    </submittedName>
</protein>
<feature type="compositionally biased region" description="Low complexity" evidence="1">
    <location>
        <begin position="47"/>
        <end position="56"/>
    </location>
</feature>
<reference evidence="4 5" key="1">
    <citation type="journal article" date="2018" name="BMC Genomics">
        <title>Genomic evidence for intraspecific hybridization in a clonal and extremely halotolerant yeast.</title>
        <authorList>
            <person name="Gostincar C."/>
            <person name="Stajich J.E."/>
            <person name="Zupancic J."/>
            <person name="Zalar P."/>
            <person name="Gunde-Cimerman N."/>
        </authorList>
    </citation>
    <scope>NUCLEOTIDE SEQUENCE [LARGE SCALE GENOMIC DNA]</scope>
    <source>
        <strain evidence="3 4">EXF-6651</strain>
        <strain evidence="2 5">EXF-6654</strain>
    </source>
</reference>
<comment type="caution">
    <text evidence="3">The sequence shown here is derived from an EMBL/GenBank/DDBJ whole genome shotgun (WGS) entry which is preliminary data.</text>
</comment>
<dbReference type="EMBL" id="QWIM01001144">
    <property type="protein sequence ID" value="RMY28148.1"/>
    <property type="molecule type" value="Genomic_DNA"/>
</dbReference>
<evidence type="ECO:0000313" key="2">
    <source>
        <dbReference type="EMBL" id="RMX87864.1"/>
    </source>
</evidence>
<dbReference type="Proteomes" id="UP000282582">
    <property type="component" value="Unassembled WGS sequence"/>
</dbReference>
<evidence type="ECO:0000256" key="1">
    <source>
        <dbReference type="SAM" id="MobiDB-lite"/>
    </source>
</evidence>
<feature type="compositionally biased region" description="Polar residues" evidence="1">
    <location>
        <begin position="1"/>
        <end position="42"/>
    </location>
</feature>
<evidence type="ECO:0000313" key="4">
    <source>
        <dbReference type="Proteomes" id="UP000276864"/>
    </source>
</evidence>
<accession>A0A3M7AL33</accession>
<feature type="compositionally biased region" description="Gly residues" evidence="1">
    <location>
        <begin position="125"/>
        <end position="137"/>
    </location>
</feature>
<organism evidence="3 4">
    <name type="scientific">Hortaea werneckii</name>
    <name type="common">Black yeast</name>
    <name type="synonym">Cladosporium werneckii</name>
    <dbReference type="NCBI Taxonomy" id="91943"/>
    <lineage>
        <taxon>Eukaryota</taxon>
        <taxon>Fungi</taxon>
        <taxon>Dikarya</taxon>
        <taxon>Ascomycota</taxon>
        <taxon>Pezizomycotina</taxon>
        <taxon>Dothideomycetes</taxon>
        <taxon>Dothideomycetidae</taxon>
        <taxon>Mycosphaerellales</taxon>
        <taxon>Teratosphaeriaceae</taxon>
        <taxon>Hortaea</taxon>
    </lineage>
</organism>
<gene>
    <name evidence="3" type="ORF">D0866_09632</name>
    <name evidence="2" type="ORF">D0868_14907</name>
</gene>
<sequence>MTVKTDMSSSVWQTAARNRQSQSASRTPHNRSTNASPAQQTNPTQPPRQEGGRPQQVQNVWAQRSSSAGGASGSNAGSNGATPASQQESKGAEAHTPVNGFNASEVKAFLSRDVKTAPSSYKVTEGGGAGRSGGGGAWGSKPDVEIVANAMANGQPFFVQLAKSVATVEGGG</sequence>
<evidence type="ECO:0000313" key="3">
    <source>
        <dbReference type="EMBL" id="RMY28148.1"/>
    </source>
</evidence>
<feature type="compositionally biased region" description="Low complexity" evidence="1">
    <location>
        <begin position="65"/>
        <end position="81"/>
    </location>
</feature>